<dbReference type="PROSITE" id="PS00972">
    <property type="entry name" value="USP_1"/>
    <property type="match status" value="1"/>
</dbReference>
<dbReference type="InterPro" id="IPR018200">
    <property type="entry name" value="USP_CS"/>
</dbReference>
<dbReference type="OrthoDB" id="2420415at2759"/>
<dbReference type="Pfam" id="PF21246">
    <property type="entry name" value="Usp38-like_N"/>
    <property type="match status" value="1"/>
</dbReference>
<dbReference type="GO" id="GO:0005829">
    <property type="term" value="C:cytosol"/>
    <property type="evidence" value="ECO:0007669"/>
    <property type="project" value="TreeGrafter"/>
</dbReference>
<reference evidence="3" key="1">
    <citation type="submission" date="2022-01" db="EMBL/GenBank/DDBJ databases">
        <authorList>
            <person name="King R."/>
        </authorList>
    </citation>
    <scope>NUCLEOTIDE SEQUENCE</scope>
</reference>
<dbReference type="Pfam" id="PF00443">
    <property type="entry name" value="UCH"/>
    <property type="match status" value="1"/>
</dbReference>
<dbReference type="InterPro" id="IPR049407">
    <property type="entry name" value="Usp38-like_N"/>
</dbReference>
<dbReference type="Proteomes" id="UP001153620">
    <property type="component" value="Chromosome 1"/>
</dbReference>
<dbReference type="PANTHER" id="PTHR24006">
    <property type="entry name" value="UBIQUITIN CARBOXYL-TERMINAL HYDROLASE"/>
    <property type="match status" value="1"/>
</dbReference>
<reference evidence="3" key="2">
    <citation type="submission" date="2022-10" db="EMBL/GenBank/DDBJ databases">
        <authorList>
            <consortium name="ENA_rothamsted_submissions"/>
            <consortium name="culmorum"/>
            <person name="King R."/>
        </authorList>
    </citation>
    <scope>NUCLEOTIDE SEQUENCE</scope>
</reference>
<dbReference type="EMBL" id="OU895877">
    <property type="protein sequence ID" value="CAG9797333.1"/>
    <property type="molecule type" value="Genomic_DNA"/>
</dbReference>
<protein>
    <recommendedName>
        <fullName evidence="2">USP domain-containing protein</fullName>
    </recommendedName>
</protein>
<dbReference type="SUPFAM" id="SSF54001">
    <property type="entry name" value="Cysteine proteinases"/>
    <property type="match status" value="1"/>
</dbReference>
<dbReference type="Gene3D" id="3.90.70.10">
    <property type="entry name" value="Cysteine proteinases"/>
    <property type="match status" value="1"/>
</dbReference>
<comment type="similarity">
    <text evidence="1">Belongs to the peptidase C19 family.</text>
</comment>
<dbReference type="PANTHER" id="PTHR24006:SF908">
    <property type="entry name" value="DEUBIQUITINATING APOPTOTIC INHIBITOR, ISOFORM A"/>
    <property type="match status" value="1"/>
</dbReference>
<evidence type="ECO:0000256" key="1">
    <source>
        <dbReference type="ARBA" id="ARBA00009085"/>
    </source>
</evidence>
<dbReference type="GO" id="GO:0004843">
    <property type="term" value="F:cysteine-type deubiquitinase activity"/>
    <property type="evidence" value="ECO:0007669"/>
    <property type="project" value="InterPro"/>
</dbReference>
<keyword evidence="4" id="KW-1185">Reference proteome</keyword>
<dbReference type="InterPro" id="IPR028889">
    <property type="entry name" value="USP"/>
</dbReference>
<name>A0A9N9RIH1_9DIPT</name>
<dbReference type="GO" id="GO:0005634">
    <property type="term" value="C:nucleus"/>
    <property type="evidence" value="ECO:0007669"/>
    <property type="project" value="TreeGrafter"/>
</dbReference>
<proteinExistence type="inferred from homology"/>
<evidence type="ECO:0000313" key="4">
    <source>
        <dbReference type="Proteomes" id="UP001153620"/>
    </source>
</evidence>
<gene>
    <name evidence="3" type="ORF">CHIRRI_LOCUS332</name>
</gene>
<dbReference type="GO" id="GO:0016579">
    <property type="term" value="P:protein deubiquitination"/>
    <property type="evidence" value="ECO:0007669"/>
    <property type="project" value="InterPro"/>
</dbReference>
<feature type="domain" description="USP" evidence="2">
    <location>
        <begin position="402"/>
        <end position="761"/>
    </location>
</feature>
<evidence type="ECO:0000313" key="3">
    <source>
        <dbReference type="EMBL" id="CAG9797333.1"/>
    </source>
</evidence>
<dbReference type="InterPro" id="IPR001394">
    <property type="entry name" value="Peptidase_C19_UCH"/>
</dbReference>
<sequence length="858" mass="98925">MIKLDEALKAPIKPEDLKDIIESDNIEKKFVLAIQIIFSTDKAEFGWNLLNSLDVTSIVDENFLLDLFINKNSSTEIVKFINFIVRILKSPNMAIQKHLETYSPQKPQENGTFNIDKILEILELFEQKQVTIPTERQLDICLIFIKEISRIQLPREANDIKLFQAHTLKIAEYFRKVSIQNEDRLQLLKFLYSELTKSGSATPTPLMALGFLVFPDSMITQAIEFFFKTLKWNVRKTEQSIITSIKTLISWLRTSMPVPLDLWIVKTISVLSSNGFNDLVDAIARENIKEATLTLLFPVFQTKTFPVIQAIFEYARNTKELLDIILPRTLNLLKNMEVNKSEAYDAFVELICDTLGNIDHNDEKYKELIDFLASKNRSPSKVSAKKLIGPTSLKFLSNNARVGLENLGNTCYLNSVLQALFMTKQFCREILTTQRSDRTLIALQKLFALMLFSPRPEQNPQFVVNLIRPDDFLPGIQHDSSEFLGSILDRLHELEKKMIKEEGDWDNDENFKNASLVKKDTDVEEVPMDIELELNNKGDKMDEPKDKIVDNTSNLCQTYIQKIFGGKISTRYLCSTCNGNSMNIDSFRDLQLSFPEKQTENEACEVQYNVQQLLEFYFSTEELTLVGDNQYHCDNCKILCNGMRCTEILEPPRNLILTLKHFRYDSRHHIRSKLLYKVFHDEVISVNVKGNYSTRNVDYKLYAAVIHSGTSLDSGHYYTIARESENKWFKFNDSYVTKSSLDELRSLISPNTPYILFYQRLSTASSTVVHPESASTSTSSMLPNQINDQNFPEYHELPNYLKDLIDEDKTKFESETMLEQNSKTTYRVPVRDNFDDNNDPGSGSFSINDSFAHNRFIY</sequence>
<evidence type="ECO:0000259" key="2">
    <source>
        <dbReference type="PROSITE" id="PS50235"/>
    </source>
</evidence>
<accession>A0A9N9RIH1</accession>
<dbReference type="AlphaFoldDB" id="A0A9N9RIH1"/>
<organism evidence="3 4">
    <name type="scientific">Chironomus riparius</name>
    <dbReference type="NCBI Taxonomy" id="315576"/>
    <lineage>
        <taxon>Eukaryota</taxon>
        <taxon>Metazoa</taxon>
        <taxon>Ecdysozoa</taxon>
        <taxon>Arthropoda</taxon>
        <taxon>Hexapoda</taxon>
        <taxon>Insecta</taxon>
        <taxon>Pterygota</taxon>
        <taxon>Neoptera</taxon>
        <taxon>Endopterygota</taxon>
        <taxon>Diptera</taxon>
        <taxon>Nematocera</taxon>
        <taxon>Chironomoidea</taxon>
        <taxon>Chironomidae</taxon>
        <taxon>Chironominae</taxon>
        <taxon>Chironomus</taxon>
    </lineage>
</organism>
<dbReference type="InterPro" id="IPR050164">
    <property type="entry name" value="Peptidase_C19"/>
</dbReference>
<dbReference type="PROSITE" id="PS50235">
    <property type="entry name" value="USP_3"/>
    <property type="match status" value="1"/>
</dbReference>
<dbReference type="InterPro" id="IPR038765">
    <property type="entry name" value="Papain-like_cys_pep_sf"/>
</dbReference>